<evidence type="ECO:0000256" key="10">
    <source>
        <dbReference type="ARBA" id="ARBA00052537"/>
    </source>
</evidence>
<evidence type="ECO:0000256" key="2">
    <source>
        <dbReference type="ARBA" id="ARBA00001933"/>
    </source>
</evidence>
<dbReference type="GO" id="GO:0004021">
    <property type="term" value="F:L-alanine:2-oxoglutarate aminotransferase activity"/>
    <property type="evidence" value="ECO:0007669"/>
    <property type="project" value="TreeGrafter"/>
</dbReference>
<comment type="pathway">
    <text evidence="8">Photosynthesis; C4 acid pathway.</text>
</comment>
<comment type="caution">
    <text evidence="12">The sequence shown here is derived from an EMBL/GenBank/DDBJ whole genome shotgun (WGS) entry which is preliminary data.</text>
</comment>
<organism evidence="12 13">
    <name type="scientific">Cymbomonas tetramitiformis</name>
    <dbReference type="NCBI Taxonomy" id="36881"/>
    <lineage>
        <taxon>Eukaryota</taxon>
        <taxon>Viridiplantae</taxon>
        <taxon>Chlorophyta</taxon>
        <taxon>Pyramimonadophyceae</taxon>
        <taxon>Pyramimonadales</taxon>
        <taxon>Pyramimonadaceae</taxon>
        <taxon>Cymbomonas</taxon>
    </lineage>
</organism>
<comment type="pathway">
    <text evidence="7">Amino-acid degradation; L-alanine degradation via transaminase pathway; pyruvate from L-alanine: step 1/1.</text>
</comment>
<dbReference type="GO" id="GO:0009853">
    <property type="term" value="P:photorespiration"/>
    <property type="evidence" value="ECO:0007669"/>
    <property type="project" value="TreeGrafter"/>
</dbReference>
<dbReference type="PANTHER" id="PTHR11751:SF373">
    <property type="entry name" value="GLUTAMATE--GLYOXYLATE AMINOTRANSFERASE 2"/>
    <property type="match status" value="1"/>
</dbReference>
<evidence type="ECO:0000313" key="12">
    <source>
        <dbReference type="EMBL" id="KAK3262800.1"/>
    </source>
</evidence>
<evidence type="ECO:0000313" key="13">
    <source>
        <dbReference type="Proteomes" id="UP001190700"/>
    </source>
</evidence>
<evidence type="ECO:0000256" key="6">
    <source>
        <dbReference type="ARBA" id="ARBA00022898"/>
    </source>
</evidence>
<dbReference type="FunFam" id="3.90.1150.10:FF:000010">
    <property type="entry name" value="Alanine aminotransferase 2"/>
    <property type="match status" value="1"/>
</dbReference>
<evidence type="ECO:0000256" key="5">
    <source>
        <dbReference type="ARBA" id="ARBA00022679"/>
    </source>
</evidence>
<dbReference type="InterPro" id="IPR045088">
    <property type="entry name" value="ALAT1/2-like"/>
</dbReference>
<dbReference type="InterPro" id="IPR015421">
    <property type="entry name" value="PyrdxlP-dep_Trfase_major"/>
</dbReference>
<comment type="similarity">
    <text evidence="9">Belongs to the class-I pyridoxal-phosphate-dependent aminotransferase family. Alanine aminotransferase subfamily.</text>
</comment>
<dbReference type="SUPFAM" id="SSF53383">
    <property type="entry name" value="PLP-dependent transferases"/>
    <property type="match status" value="1"/>
</dbReference>
<keyword evidence="5" id="KW-0808">Transferase</keyword>
<dbReference type="FunFam" id="1.10.287.1970:FF:000001">
    <property type="entry name" value="Alanine aminotransferase 2"/>
    <property type="match status" value="1"/>
</dbReference>
<evidence type="ECO:0000256" key="4">
    <source>
        <dbReference type="ARBA" id="ARBA00022576"/>
    </source>
</evidence>
<evidence type="ECO:0000256" key="7">
    <source>
        <dbReference type="ARBA" id="ARBA00025708"/>
    </source>
</evidence>
<evidence type="ECO:0000256" key="8">
    <source>
        <dbReference type="ARBA" id="ARBA00025709"/>
    </source>
</evidence>
<dbReference type="GO" id="GO:0030170">
    <property type="term" value="F:pyridoxal phosphate binding"/>
    <property type="evidence" value="ECO:0007669"/>
    <property type="project" value="InterPro"/>
</dbReference>
<evidence type="ECO:0000256" key="3">
    <source>
        <dbReference type="ARBA" id="ARBA00011738"/>
    </source>
</evidence>
<dbReference type="Gene3D" id="1.10.287.1970">
    <property type="match status" value="1"/>
</dbReference>
<dbReference type="Pfam" id="PF00155">
    <property type="entry name" value="Aminotran_1_2"/>
    <property type="match status" value="1"/>
</dbReference>
<comment type="catalytic activity">
    <reaction evidence="1">
        <text>glyoxylate + L-alanine = glycine + pyruvate</text>
        <dbReference type="Rhea" id="RHEA:24248"/>
        <dbReference type="ChEBI" id="CHEBI:15361"/>
        <dbReference type="ChEBI" id="CHEBI:36655"/>
        <dbReference type="ChEBI" id="CHEBI:57305"/>
        <dbReference type="ChEBI" id="CHEBI:57972"/>
        <dbReference type="EC" id="2.6.1.44"/>
    </reaction>
</comment>
<evidence type="ECO:0000256" key="1">
    <source>
        <dbReference type="ARBA" id="ARBA00001781"/>
    </source>
</evidence>
<dbReference type="PANTHER" id="PTHR11751">
    <property type="entry name" value="ALANINE AMINOTRANSFERASE"/>
    <property type="match status" value="1"/>
</dbReference>
<gene>
    <name evidence="12" type="ORF">CYMTET_28364</name>
</gene>
<dbReference type="GO" id="GO:0047958">
    <property type="term" value="F:glycine:2-oxoglutarate aminotransferase activity"/>
    <property type="evidence" value="ECO:0007669"/>
    <property type="project" value="UniProtKB-EC"/>
</dbReference>
<proteinExistence type="inferred from homology"/>
<protein>
    <recommendedName>
        <fullName evidence="11">Aminotransferase class I/classII large domain-containing protein</fullName>
    </recommendedName>
</protein>
<dbReference type="InterPro" id="IPR015422">
    <property type="entry name" value="PyrdxlP-dep_Trfase_small"/>
</dbReference>
<dbReference type="Gene3D" id="3.40.640.10">
    <property type="entry name" value="Type I PLP-dependent aspartate aminotransferase-like (Major domain)"/>
    <property type="match status" value="1"/>
</dbReference>
<comment type="subunit">
    <text evidence="3">Homodimer.</text>
</comment>
<keyword evidence="4" id="KW-0032">Aminotransferase</keyword>
<sequence>MRGAFKAAGFLRAQVAKDAFAGKLPGQWSCRALFSQMQLPEQSKEGKVLHPDLLNNDLLETKYAVRGEIYLKAEELRQTGKEVTFTNIGNPQALGQSPITFYRQVLALCAAPFLLNHPDVGKLFPSDAIARAKHYVDGIPGGVGAYSDSRGNGLLRKEVAAFIERRDGHPSNPDNIFLTDGASVAVRLCLNALIRSRQDGLLCPIPQYPLYSAGVQLYGGTLVGYELDEAQGWGMSTELLKSCVEKAKKEGVLCRGLVFINPGNPTGQVLTADNLKEVIKFAYDEKLVLMADEVYQENIYAAGSSFVSAKKVLMEMGAPYADNVELLSFHTVSKGMIGECGLRGGYVEMTNIHPGAIDQLYKISSLNLCPNLLGQIVTAMMCNPPQPGDESYEQFYKEKNGTYESMKRRAKMLIDGFNKLDGIECNDTEGAMYAFPSLVLPPKALAAAAADGRSADEFYCLALLADTGIVTVPGCGFGQVEGTYHFRTTILPKEEKMPEVVAKFSDFHKKFMAQYS</sequence>
<dbReference type="InterPro" id="IPR004839">
    <property type="entry name" value="Aminotransferase_I/II_large"/>
</dbReference>
<dbReference type="FunFam" id="3.40.640.10:FF:000012">
    <property type="entry name" value="alanine aminotransferase 2"/>
    <property type="match status" value="1"/>
</dbReference>
<dbReference type="EMBL" id="LGRX02015944">
    <property type="protein sequence ID" value="KAK3262800.1"/>
    <property type="molecule type" value="Genomic_DNA"/>
</dbReference>
<dbReference type="GO" id="GO:0008453">
    <property type="term" value="F:alanine-glyoxylate transaminase activity"/>
    <property type="evidence" value="ECO:0007669"/>
    <property type="project" value="UniProtKB-EC"/>
</dbReference>
<reference evidence="12 13" key="1">
    <citation type="journal article" date="2015" name="Genome Biol. Evol.">
        <title>Comparative Genomics of a Bacterivorous Green Alga Reveals Evolutionary Causalities and Consequences of Phago-Mixotrophic Mode of Nutrition.</title>
        <authorList>
            <person name="Burns J.A."/>
            <person name="Paasch A."/>
            <person name="Narechania A."/>
            <person name="Kim E."/>
        </authorList>
    </citation>
    <scope>NUCLEOTIDE SEQUENCE [LARGE SCALE GENOMIC DNA]</scope>
    <source>
        <strain evidence="12 13">PLY_AMNH</strain>
    </source>
</reference>
<keyword evidence="6" id="KW-0663">Pyridoxal phosphate</keyword>
<keyword evidence="13" id="KW-1185">Reference proteome</keyword>
<dbReference type="CDD" id="cd00609">
    <property type="entry name" value="AAT_like"/>
    <property type="match status" value="1"/>
</dbReference>
<dbReference type="AlphaFoldDB" id="A0AAE0FNM5"/>
<dbReference type="InterPro" id="IPR015424">
    <property type="entry name" value="PyrdxlP-dep_Trfase"/>
</dbReference>
<evidence type="ECO:0000256" key="9">
    <source>
        <dbReference type="ARBA" id="ARBA00025785"/>
    </source>
</evidence>
<feature type="domain" description="Aminotransferase class I/classII large" evidence="11">
    <location>
        <begin position="126"/>
        <end position="503"/>
    </location>
</feature>
<dbReference type="Proteomes" id="UP001190700">
    <property type="component" value="Unassembled WGS sequence"/>
</dbReference>
<evidence type="ECO:0000259" key="11">
    <source>
        <dbReference type="Pfam" id="PF00155"/>
    </source>
</evidence>
<comment type="catalytic activity">
    <reaction evidence="10">
        <text>glycine + 2-oxoglutarate = glyoxylate + L-glutamate</text>
        <dbReference type="Rhea" id="RHEA:14089"/>
        <dbReference type="ChEBI" id="CHEBI:16810"/>
        <dbReference type="ChEBI" id="CHEBI:29985"/>
        <dbReference type="ChEBI" id="CHEBI:36655"/>
        <dbReference type="ChEBI" id="CHEBI:57305"/>
        <dbReference type="EC" id="2.6.1.4"/>
    </reaction>
</comment>
<dbReference type="Gene3D" id="3.90.1150.10">
    <property type="entry name" value="Aspartate Aminotransferase, domain 1"/>
    <property type="match status" value="1"/>
</dbReference>
<name>A0AAE0FNM5_9CHLO</name>
<comment type="cofactor">
    <cofactor evidence="2">
        <name>pyridoxal 5'-phosphate</name>
        <dbReference type="ChEBI" id="CHEBI:597326"/>
    </cofactor>
</comment>
<accession>A0AAE0FNM5</accession>